<name>A0A4R3PTD1_RHISU</name>
<dbReference type="AlphaFoldDB" id="A0A4R3PTD1"/>
<proteinExistence type="predicted"/>
<sequence>MLEGDAYSLRGMRRSDVSKATLAWKNAAVKSYFATLTN</sequence>
<evidence type="ECO:0000313" key="1">
    <source>
        <dbReference type="EMBL" id="TCU10421.1"/>
    </source>
</evidence>
<organism evidence="1 2">
    <name type="scientific">Rhizobium sullae</name>
    <name type="common">Rhizobium hedysari</name>
    <dbReference type="NCBI Taxonomy" id="50338"/>
    <lineage>
        <taxon>Bacteria</taxon>
        <taxon>Pseudomonadati</taxon>
        <taxon>Pseudomonadota</taxon>
        <taxon>Alphaproteobacteria</taxon>
        <taxon>Hyphomicrobiales</taxon>
        <taxon>Rhizobiaceae</taxon>
        <taxon>Rhizobium/Agrobacterium group</taxon>
        <taxon>Rhizobium</taxon>
    </lineage>
</organism>
<protein>
    <submittedName>
        <fullName evidence="1">Uncharacterized protein</fullName>
    </submittedName>
</protein>
<dbReference type="Proteomes" id="UP000294576">
    <property type="component" value="Unassembled WGS sequence"/>
</dbReference>
<reference evidence="1 2" key="1">
    <citation type="submission" date="2019-03" db="EMBL/GenBank/DDBJ databases">
        <title>Genomic Encyclopedia of Type Strains, Phase IV (KMG-V): Genome sequencing to study the core and pangenomes of soil and plant-associated prokaryotes.</title>
        <authorList>
            <person name="Whitman W."/>
        </authorList>
    </citation>
    <scope>NUCLEOTIDE SEQUENCE [LARGE SCALE GENOMIC DNA]</scope>
    <source>
        <strain evidence="1 2">Hc14</strain>
    </source>
</reference>
<gene>
    <name evidence="1" type="ORF">EV132_12118</name>
</gene>
<comment type="caution">
    <text evidence="1">The sequence shown here is derived from an EMBL/GenBank/DDBJ whole genome shotgun (WGS) entry which is preliminary data.</text>
</comment>
<dbReference type="EMBL" id="SMBH01000021">
    <property type="protein sequence ID" value="TCU10421.1"/>
    <property type="molecule type" value="Genomic_DNA"/>
</dbReference>
<evidence type="ECO:0000313" key="2">
    <source>
        <dbReference type="Proteomes" id="UP000294576"/>
    </source>
</evidence>
<accession>A0A4R3PTD1</accession>